<evidence type="ECO:0000313" key="5">
    <source>
        <dbReference type="Proteomes" id="UP000035034"/>
    </source>
</evidence>
<feature type="domain" description="Serine aminopeptidase S33" evidence="3">
    <location>
        <begin position="42"/>
        <end position="160"/>
    </location>
</feature>
<keyword evidence="2" id="KW-0378">Hydrolase</keyword>
<evidence type="ECO:0000256" key="1">
    <source>
        <dbReference type="ARBA" id="ARBA00008645"/>
    </source>
</evidence>
<organism evidence="4 5">
    <name type="scientific">Gordonia effusa NBRC 100432</name>
    <dbReference type="NCBI Taxonomy" id="1077974"/>
    <lineage>
        <taxon>Bacteria</taxon>
        <taxon>Bacillati</taxon>
        <taxon>Actinomycetota</taxon>
        <taxon>Actinomycetes</taxon>
        <taxon>Mycobacteriales</taxon>
        <taxon>Gordoniaceae</taxon>
        <taxon>Gordonia</taxon>
    </lineage>
</organism>
<dbReference type="RefSeq" id="WP_007319265.1">
    <property type="nucleotide sequence ID" value="NZ_BAEH01000096.1"/>
</dbReference>
<evidence type="ECO:0000259" key="3">
    <source>
        <dbReference type="Pfam" id="PF12146"/>
    </source>
</evidence>
<dbReference type="OrthoDB" id="5902829at2"/>
<keyword evidence="5" id="KW-1185">Reference proteome</keyword>
<dbReference type="Proteomes" id="UP000035034">
    <property type="component" value="Unassembled WGS sequence"/>
</dbReference>
<proteinExistence type="inferred from homology"/>
<dbReference type="InterPro" id="IPR029058">
    <property type="entry name" value="AB_hydrolase_fold"/>
</dbReference>
<accession>H0R4C9</accession>
<sequence length="366" mass="39495">MLTDNTPSSASQNRYTRDDVTFDSHGSQCAAWLYTPVSTDGRPRPVIVMAHGLGAVREFRLHEFAERFVASGYSVLVFDYRHFGASGGHPRQLVDISRQLQDWLSALRHVRAHPEQFDLERIAIWGSSFGGGHVMQVAAIDGNVRAVISQCPFTDGPSSLVARIRTGFLSAPVLVAAALIDQVGALLGRSPLLLPMVGTPNMPAFLAASDALPGALALAPSDARPSARTLRNAKRIPSVAKHMPPLTSEEQVLTQTPERSETVWGVLENADGTVLMRNAIAARLALHIGRYRPGKALSSTTIPTLVCVGTHDSVAPAKATINHAKGLAHVTQRSYPTGHFDIYVGAWFERVATDQVAFLAQHMPAH</sequence>
<dbReference type="PANTHER" id="PTHR22946:SF9">
    <property type="entry name" value="POLYKETIDE TRANSFERASE AF380"/>
    <property type="match status" value="1"/>
</dbReference>
<dbReference type="EMBL" id="BAEH01000096">
    <property type="protein sequence ID" value="GAB19930.1"/>
    <property type="molecule type" value="Genomic_DNA"/>
</dbReference>
<evidence type="ECO:0000256" key="2">
    <source>
        <dbReference type="ARBA" id="ARBA00022801"/>
    </source>
</evidence>
<dbReference type="PANTHER" id="PTHR22946">
    <property type="entry name" value="DIENELACTONE HYDROLASE DOMAIN-CONTAINING PROTEIN-RELATED"/>
    <property type="match status" value="1"/>
</dbReference>
<dbReference type="AlphaFoldDB" id="H0R4C9"/>
<dbReference type="Pfam" id="PF12146">
    <property type="entry name" value="Hydrolase_4"/>
    <property type="match status" value="1"/>
</dbReference>
<comment type="caution">
    <text evidence="4">The sequence shown here is derived from an EMBL/GenBank/DDBJ whole genome shotgun (WGS) entry which is preliminary data.</text>
</comment>
<reference evidence="4 5" key="1">
    <citation type="submission" date="2011-12" db="EMBL/GenBank/DDBJ databases">
        <title>Whole genome shotgun sequence of Gordonia effusa NBRC 100432.</title>
        <authorList>
            <person name="Yoshida I."/>
            <person name="Takarada H."/>
            <person name="Hosoyama A."/>
            <person name="Tsuchikane K."/>
            <person name="Katsumata H."/>
            <person name="Yamazaki S."/>
            <person name="Fujita N."/>
        </authorList>
    </citation>
    <scope>NUCLEOTIDE SEQUENCE [LARGE SCALE GENOMIC DNA]</scope>
    <source>
        <strain evidence="4 5">NBRC 100432</strain>
    </source>
</reference>
<dbReference type="InterPro" id="IPR022742">
    <property type="entry name" value="Hydrolase_4"/>
</dbReference>
<dbReference type="GO" id="GO:0052689">
    <property type="term" value="F:carboxylic ester hydrolase activity"/>
    <property type="evidence" value="ECO:0007669"/>
    <property type="project" value="UniProtKB-ARBA"/>
</dbReference>
<gene>
    <name evidence="4" type="ORF">GOEFS_096_01070</name>
</gene>
<dbReference type="eggNOG" id="COG1073">
    <property type="taxonomic scope" value="Bacteria"/>
</dbReference>
<comment type="similarity">
    <text evidence="1">Belongs to the AB hydrolase superfamily.</text>
</comment>
<protein>
    <recommendedName>
        <fullName evidence="3">Serine aminopeptidase S33 domain-containing protein</fullName>
    </recommendedName>
</protein>
<evidence type="ECO:0000313" key="4">
    <source>
        <dbReference type="EMBL" id="GAB19930.1"/>
    </source>
</evidence>
<dbReference type="Gene3D" id="3.40.50.1820">
    <property type="entry name" value="alpha/beta hydrolase"/>
    <property type="match status" value="1"/>
</dbReference>
<dbReference type="SUPFAM" id="SSF53474">
    <property type="entry name" value="alpha/beta-Hydrolases"/>
    <property type="match status" value="1"/>
</dbReference>
<name>H0R4C9_9ACTN</name>
<dbReference type="InterPro" id="IPR050261">
    <property type="entry name" value="FrsA_esterase"/>
</dbReference>
<dbReference type="STRING" id="1077974.GOEFS_096_01070"/>